<protein>
    <submittedName>
        <fullName evidence="2">Uncharacterized protein</fullName>
    </submittedName>
</protein>
<evidence type="ECO:0000313" key="1">
    <source>
        <dbReference type="EMBL" id="GEK88871.1"/>
    </source>
</evidence>
<proteinExistence type="predicted"/>
<name>A0A1H7RJ75_9LACT</name>
<dbReference type="Proteomes" id="UP000198548">
    <property type="component" value="Unassembled WGS sequence"/>
</dbReference>
<dbReference type="Proteomes" id="UP000321425">
    <property type="component" value="Unassembled WGS sequence"/>
</dbReference>
<accession>A0A1H7RJ75</accession>
<dbReference type="EMBL" id="BJUX01000008">
    <property type="protein sequence ID" value="GEK88871.1"/>
    <property type="molecule type" value="Genomic_DNA"/>
</dbReference>
<reference evidence="1 4" key="2">
    <citation type="submission" date="2019-07" db="EMBL/GenBank/DDBJ databases">
        <title>Whole genome shotgun sequence of Alkalibacterium putridalgicola NBRC 103243.</title>
        <authorList>
            <person name="Hosoyama A."/>
            <person name="Uohara A."/>
            <person name="Ohji S."/>
            <person name="Ichikawa N."/>
        </authorList>
    </citation>
    <scope>NUCLEOTIDE SEQUENCE [LARGE SCALE GENOMIC DNA]</scope>
    <source>
        <strain evidence="1 4">NBRC 103243</strain>
    </source>
</reference>
<evidence type="ECO:0000313" key="2">
    <source>
        <dbReference type="EMBL" id="SEL60243.1"/>
    </source>
</evidence>
<gene>
    <name evidence="1" type="ORF">APU01nite_09100</name>
    <name evidence="2" type="ORF">SAMN04488100_10512</name>
</gene>
<dbReference type="RefSeq" id="WP_091486941.1">
    <property type="nucleotide sequence ID" value="NZ_BJUX01000008.1"/>
</dbReference>
<organism evidence="2 3">
    <name type="scientific">Alkalibacterium putridalgicola</name>
    <dbReference type="NCBI Taxonomy" id="426703"/>
    <lineage>
        <taxon>Bacteria</taxon>
        <taxon>Bacillati</taxon>
        <taxon>Bacillota</taxon>
        <taxon>Bacilli</taxon>
        <taxon>Lactobacillales</taxon>
        <taxon>Carnobacteriaceae</taxon>
        <taxon>Alkalibacterium</taxon>
    </lineage>
</organism>
<reference evidence="2 3" key="1">
    <citation type="submission" date="2016-10" db="EMBL/GenBank/DDBJ databases">
        <authorList>
            <person name="de Groot N.N."/>
        </authorList>
    </citation>
    <scope>NUCLEOTIDE SEQUENCE [LARGE SCALE GENOMIC DNA]</scope>
    <source>
        <strain evidence="2 3">DSM 19182</strain>
    </source>
</reference>
<sequence length="69" mass="7967">MDEWTELYRKTVNNVIHRGTVSIHINYRTIIVQIYERIIMVVSPTEDDAIIAATALVLAYKRNDEIYGG</sequence>
<dbReference type="OrthoDB" id="9911448at2"/>
<dbReference type="EMBL" id="FOBL01000005">
    <property type="protein sequence ID" value="SEL60243.1"/>
    <property type="molecule type" value="Genomic_DNA"/>
</dbReference>
<evidence type="ECO:0000313" key="4">
    <source>
        <dbReference type="Proteomes" id="UP000321425"/>
    </source>
</evidence>
<evidence type="ECO:0000313" key="3">
    <source>
        <dbReference type="Proteomes" id="UP000198548"/>
    </source>
</evidence>
<keyword evidence="4" id="KW-1185">Reference proteome</keyword>
<dbReference type="AlphaFoldDB" id="A0A1H7RJ75"/>